<accession>A0A914USZ4</accession>
<reference evidence="2" key="1">
    <citation type="submission" date="2022-11" db="UniProtKB">
        <authorList>
            <consortium name="WormBaseParasite"/>
        </authorList>
    </citation>
    <scope>IDENTIFICATION</scope>
</reference>
<evidence type="ECO:0000313" key="2">
    <source>
        <dbReference type="WBParaSite" id="PSAMB.scaffold1228size34050.g11742.t1"/>
    </source>
</evidence>
<keyword evidence="1" id="KW-1185">Reference proteome</keyword>
<name>A0A914USZ4_9BILA</name>
<sequence>MSVSTEASLAKLFRLLDGSVGVLMQHNGRDKAMSAVYYSLLFCAGRINCANTTNKLMTLAKQFSSARIVLRRFNDLPLIGANFIHFIHPPSDENASKYLFSNRADYIYSLALQGIFEKSVEFLQLRPDADFNVHALNNLIPIYL</sequence>
<dbReference type="Proteomes" id="UP000887566">
    <property type="component" value="Unplaced"/>
</dbReference>
<evidence type="ECO:0000313" key="1">
    <source>
        <dbReference type="Proteomes" id="UP000887566"/>
    </source>
</evidence>
<proteinExistence type="predicted"/>
<dbReference type="WBParaSite" id="PSAMB.scaffold1228size34050.g11742.t1">
    <property type="protein sequence ID" value="PSAMB.scaffold1228size34050.g11742.t1"/>
    <property type="gene ID" value="PSAMB.scaffold1228size34050.g11742"/>
</dbReference>
<protein>
    <submittedName>
        <fullName evidence="2">Uncharacterized protein</fullName>
    </submittedName>
</protein>
<dbReference type="AlphaFoldDB" id="A0A914USZ4"/>
<organism evidence="1 2">
    <name type="scientific">Plectus sambesii</name>
    <dbReference type="NCBI Taxonomy" id="2011161"/>
    <lineage>
        <taxon>Eukaryota</taxon>
        <taxon>Metazoa</taxon>
        <taxon>Ecdysozoa</taxon>
        <taxon>Nematoda</taxon>
        <taxon>Chromadorea</taxon>
        <taxon>Plectida</taxon>
        <taxon>Plectina</taxon>
        <taxon>Plectoidea</taxon>
        <taxon>Plectidae</taxon>
        <taxon>Plectus</taxon>
    </lineage>
</organism>